<sequence length="746" mass="80657">MQSGGLHTPRPQHLGILRSPHTPGTGSSVRFGMRTYEDGEESLLTASVSSSTGELDASAHPSPSHDESLRSEGDSPEMSFTESFLRREVDGALAGLDESGSEWAAPITPARLPPAEGQATARPPRATDLASVAEDASPLHSPTQADSSPPDESLAPSSPTIRASRAAPGPDVSVPRAESSQNAEPTKAQATETSREPAEPSREPAEPSHEPAEPSHEPAELSHEANNPSHEPAEAPAPSLSPPAKEAPSMSPTHESHQDDINPFESPSAPAKSALLARSTGADSSLATSSSAWGTPRGDTSLRSAKSAASPSAAQWPGMYEFSYLTEKDALDEVDTGPLVPYAVEALSTKLFTIDKLDHVDARELLDMIVALDRTHTQRTLFLQHRLARSHHLTGLLRASLEQAQSKIQMVETCVHDFLTRKAAMEADDTDSTHSELRALTAHLEERLATMHGALLVGPGAESGSAAAEREKLAVEREALAADRQRLETERRDLEVRLAASAEGGDRLQVEEAVRAACARDADVRVFQAREEAADEIRRLRAELAEARAPSLVDVLEERLHEAAEQERALEARVADLELQLGERASRAPEAEAEKHALAEARVRAEVQCATLQGECTRLREERDELEAGLKAQNHALQQRIRTLENDVSRRDLELVQLQSQRERLEDESLHFSLALAAKDQELSMLKRGTQGSAYWQLLTRKAAPETRRASGPAPRRPRTTQETLDRVQRVLQAEAAPGKLGGTST</sequence>
<accession>A0A1M8A1E1</accession>
<name>A0A1M8A1E1_MALS4</name>
<evidence type="ECO:0000256" key="2">
    <source>
        <dbReference type="SAM" id="MobiDB-lite"/>
    </source>
</evidence>
<feature type="compositionally biased region" description="Basic and acidic residues" evidence="2">
    <location>
        <begin position="193"/>
        <end position="223"/>
    </location>
</feature>
<dbReference type="AlphaFoldDB" id="A0A1M8A1E1"/>
<gene>
    <name evidence="3" type="ORF">MSYG_0558</name>
</gene>
<dbReference type="EMBL" id="LT671821">
    <property type="protein sequence ID" value="SHO76221.1"/>
    <property type="molecule type" value="Genomic_DNA"/>
</dbReference>
<feature type="compositionally biased region" description="Low complexity" evidence="2">
    <location>
        <begin position="266"/>
        <end position="279"/>
    </location>
</feature>
<feature type="compositionally biased region" description="Basic and acidic residues" evidence="2">
    <location>
        <begin position="63"/>
        <end position="73"/>
    </location>
</feature>
<dbReference type="OrthoDB" id="2593174at2759"/>
<dbReference type="Proteomes" id="UP000186303">
    <property type="component" value="Chromosome 1"/>
</dbReference>
<dbReference type="VEuPathDB" id="FungiDB:MSYG_0558"/>
<evidence type="ECO:0000313" key="4">
    <source>
        <dbReference type="Proteomes" id="UP000186303"/>
    </source>
</evidence>
<feature type="coiled-coil region" evidence="1">
    <location>
        <begin position="530"/>
        <end position="668"/>
    </location>
</feature>
<dbReference type="OMA" id="HEANNPS"/>
<feature type="region of interest" description="Disordered" evidence="2">
    <location>
        <begin position="1"/>
        <end position="310"/>
    </location>
</feature>
<feature type="compositionally biased region" description="Polar residues" evidence="2">
    <location>
        <begin position="178"/>
        <end position="192"/>
    </location>
</feature>
<feature type="compositionally biased region" description="Low complexity" evidence="2">
    <location>
        <begin position="301"/>
        <end position="310"/>
    </location>
</feature>
<evidence type="ECO:0000256" key="1">
    <source>
        <dbReference type="SAM" id="Coils"/>
    </source>
</evidence>
<feature type="compositionally biased region" description="Polar residues" evidence="2">
    <location>
        <begin position="44"/>
        <end position="53"/>
    </location>
</feature>
<feature type="compositionally biased region" description="Low complexity" evidence="2">
    <location>
        <begin position="224"/>
        <end position="249"/>
    </location>
</feature>
<protein>
    <submittedName>
        <fullName evidence="3">Uncharacterized protein</fullName>
    </submittedName>
</protein>
<keyword evidence="1" id="KW-0175">Coiled coil</keyword>
<organism evidence="3 4">
    <name type="scientific">Malassezia sympodialis (strain ATCC 42132)</name>
    <name type="common">Atopic eczema-associated yeast</name>
    <dbReference type="NCBI Taxonomy" id="1230383"/>
    <lineage>
        <taxon>Eukaryota</taxon>
        <taxon>Fungi</taxon>
        <taxon>Dikarya</taxon>
        <taxon>Basidiomycota</taxon>
        <taxon>Ustilaginomycotina</taxon>
        <taxon>Malasseziomycetes</taxon>
        <taxon>Malasseziales</taxon>
        <taxon>Malasseziaceae</taxon>
        <taxon>Malassezia</taxon>
    </lineage>
</organism>
<feature type="compositionally biased region" description="Polar residues" evidence="2">
    <location>
        <begin position="281"/>
        <end position="293"/>
    </location>
</feature>
<evidence type="ECO:0000313" key="3">
    <source>
        <dbReference type="EMBL" id="SHO76221.1"/>
    </source>
</evidence>
<feature type="region of interest" description="Disordered" evidence="2">
    <location>
        <begin position="703"/>
        <end position="725"/>
    </location>
</feature>
<proteinExistence type="predicted"/>
<feature type="coiled-coil region" evidence="1">
    <location>
        <begin position="470"/>
        <end position="497"/>
    </location>
</feature>
<keyword evidence="4" id="KW-1185">Reference proteome</keyword>
<reference evidence="4" key="1">
    <citation type="journal article" date="2017" name="Nucleic Acids Res.">
        <title>Proteogenomics produces comprehensive and highly accurate protein-coding gene annotation in a complete genome assembly of Malassezia sympodialis.</title>
        <authorList>
            <person name="Zhu Y."/>
            <person name="Engstroem P.G."/>
            <person name="Tellgren-Roth C."/>
            <person name="Baudo C.D."/>
            <person name="Kennell J.C."/>
            <person name="Sun S."/>
            <person name="Billmyre R.B."/>
            <person name="Schroeder M.S."/>
            <person name="Andersson A."/>
            <person name="Holm T."/>
            <person name="Sigurgeirsson B."/>
            <person name="Wu G."/>
            <person name="Sankaranarayanan S.R."/>
            <person name="Siddharthan R."/>
            <person name="Sanyal K."/>
            <person name="Lundeberg J."/>
            <person name="Nystedt B."/>
            <person name="Boekhout T."/>
            <person name="Dawson T.L. Jr."/>
            <person name="Heitman J."/>
            <person name="Scheynius A."/>
            <person name="Lehtioe J."/>
        </authorList>
    </citation>
    <scope>NUCLEOTIDE SEQUENCE [LARGE SCALE GENOMIC DNA]</scope>
    <source>
        <strain evidence="4">ATCC 42132</strain>
    </source>
</reference>